<dbReference type="EMBL" id="FXTA01000003">
    <property type="protein sequence ID" value="SMO75073.1"/>
    <property type="molecule type" value="Genomic_DNA"/>
</dbReference>
<dbReference type="GO" id="GO:0016740">
    <property type="term" value="F:transferase activity"/>
    <property type="evidence" value="ECO:0007669"/>
    <property type="project" value="UniProtKB-KW"/>
</dbReference>
<proteinExistence type="predicted"/>
<dbReference type="Proteomes" id="UP000468990">
    <property type="component" value="Unassembled WGS sequence"/>
</dbReference>
<dbReference type="PANTHER" id="PTHR43685">
    <property type="entry name" value="GLYCOSYLTRANSFERASE"/>
    <property type="match status" value="1"/>
</dbReference>
<dbReference type="InterPro" id="IPR001173">
    <property type="entry name" value="Glyco_trans_2-like"/>
</dbReference>
<name>A0A521DTI3_9FLAO</name>
<dbReference type="Gene3D" id="3.90.550.10">
    <property type="entry name" value="Spore Coat Polysaccharide Biosynthesis Protein SpsA, Chain A"/>
    <property type="match status" value="1"/>
</dbReference>
<dbReference type="Proteomes" id="UP000317289">
    <property type="component" value="Unassembled WGS sequence"/>
</dbReference>
<sequence>MLKYSIIICSYNRFELLVETIDSVLSVLQNRQDSEILIIDNKSTDLTSSLKTKYSFDKTVKYFLETKQGLSHARNRGMEEASGEILVYLDDDVELKSDYFEVLDSILIDDSISAVGGKVLPFNVSIPSWLPEKYFYLVSVFSPSEQPQIVKYLMGANFIVRKSIAEKIGGFDVRLGRNGNKLAGGEEIDFLNRIHSINSIVFYSPKLIVYHKINDKLNINYVLTYSKELGKSERIIDTTISTGKVRTKKMKSVLAVVLHFFLIKVLKNEKKKVHLKIMNEYGKGYLE</sequence>
<dbReference type="RefSeq" id="WP_142451214.1">
    <property type="nucleotide sequence ID" value="NZ_FXTA01000003.1"/>
</dbReference>
<reference evidence="2 5" key="2">
    <citation type="submission" date="2019-11" db="EMBL/GenBank/DDBJ databases">
        <title>Flavobacterium resistens genome.</title>
        <authorList>
            <person name="Wilson V.M."/>
            <person name="Newman J.D."/>
        </authorList>
    </citation>
    <scope>NUCLEOTIDE SEQUENCE [LARGE SCALE GENOMIC DNA]</scope>
    <source>
        <strain evidence="2 5">DSM 19382</strain>
    </source>
</reference>
<protein>
    <submittedName>
        <fullName evidence="2 3">Glycosyltransferase</fullName>
    </submittedName>
</protein>
<reference evidence="3 4" key="1">
    <citation type="submission" date="2017-05" db="EMBL/GenBank/DDBJ databases">
        <authorList>
            <person name="Varghese N."/>
            <person name="Submissions S."/>
        </authorList>
    </citation>
    <scope>NUCLEOTIDE SEQUENCE [LARGE SCALE GENOMIC DNA]</scope>
    <source>
        <strain evidence="3 4">DSM 19382</strain>
    </source>
</reference>
<organism evidence="3 4">
    <name type="scientific">Flavobacterium resistens</name>
    <dbReference type="NCBI Taxonomy" id="443612"/>
    <lineage>
        <taxon>Bacteria</taxon>
        <taxon>Pseudomonadati</taxon>
        <taxon>Bacteroidota</taxon>
        <taxon>Flavobacteriia</taxon>
        <taxon>Flavobacteriales</taxon>
        <taxon>Flavobacteriaceae</taxon>
        <taxon>Flavobacterium</taxon>
    </lineage>
</organism>
<dbReference type="AlphaFoldDB" id="A0A521DTI3"/>
<evidence type="ECO:0000313" key="3">
    <source>
        <dbReference type="EMBL" id="SMO75073.1"/>
    </source>
</evidence>
<feature type="domain" description="Glycosyltransferase 2-like" evidence="1">
    <location>
        <begin position="5"/>
        <end position="168"/>
    </location>
</feature>
<accession>A0A521DTI3</accession>
<dbReference type="PANTHER" id="PTHR43685:SF2">
    <property type="entry name" value="GLYCOSYLTRANSFERASE 2-LIKE DOMAIN-CONTAINING PROTEIN"/>
    <property type="match status" value="1"/>
</dbReference>
<keyword evidence="3" id="KW-0808">Transferase</keyword>
<dbReference type="SUPFAM" id="SSF53448">
    <property type="entry name" value="Nucleotide-diphospho-sugar transferases"/>
    <property type="match status" value="1"/>
</dbReference>
<dbReference type="EMBL" id="WKKG01000004">
    <property type="protein sequence ID" value="MRX68170.1"/>
    <property type="molecule type" value="Genomic_DNA"/>
</dbReference>
<dbReference type="OrthoDB" id="6307329at2"/>
<dbReference type="Pfam" id="PF00535">
    <property type="entry name" value="Glycos_transf_2"/>
    <property type="match status" value="1"/>
</dbReference>
<gene>
    <name evidence="2" type="ORF">GJU42_09395</name>
    <name evidence="3" type="ORF">SAMN06265349_103582</name>
</gene>
<dbReference type="InterPro" id="IPR029044">
    <property type="entry name" value="Nucleotide-diphossugar_trans"/>
</dbReference>
<dbReference type="InterPro" id="IPR050834">
    <property type="entry name" value="Glycosyltransf_2"/>
</dbReference>
<evidence type="ECO:0000313" key="4">
    <source>
        <dbReference type="Proteomes" id="UP000317289"/>
    </source>
</evidence>
<evidence type="ECO:0000259" key="1">
    <source>
        <dbReference type="Pfam" id="PF00535"/>
    </source>
</evidence>
<evidence type="ECO:0000313" key="5">
    <source>
        <dbReference type="Proteomes" id="UP000468990"/>
    </source>
</evidence>
<keyword evidence="5" id="KW-1185">Reference proteome</keyword>
<evidence type="ECO:0000313" key="2">
    <source>
        <dbReference type="EMBL" id="MRX68170.1"/>
    </source>
</evidence>